<evidence type="ECO:0000256" key="4">
    <source>
        <dbReference type="ARBA" id="ARBA00023012"/>
    </source>
</evidence>
<evidence type="ECO:0000259" key="12">
    <source>
        <dbReference type="PROSITE" id="PS50110"/>
    </source>
</evidence>
<reference evidence="14" key="1">
    <citation type="journal article" date="2019" name="Int. J. Syst. Evol. Microbiol.">
        <title>The Global Catalogue of Microorganisms (GCM) 10K type strain sequencing project: providing services to taxonomists for standard genome sequencing and annotation.</title>
        <authorList>
            <consortium name="The Broad Institute Genomics Platform"/>
            <consortium name="The Broad Institute Genome Sequencing Center for Infectious Disease"/>
            <person name="Wu L."/>
            <person name="Ma J."/>
        </authorList>
    </citation>
    <scope>NUCLEOTIDE SEQUENCE [LARGE SCALE GENOMIC DNA]</scope>
    <source>
        <strain evidence="14">CGMCC 1.3685</strain>
    </source>
</reference>
<feature type="region of interest" description="Disordered" evidence="11">
    <location>
        <begin position="221"/>
        <end position="240"/>
    </location>
</feature>
<dbReference type="InterPro" id="IPR011006">
    <property type="entry name" value="CheY-like_superfamily"/>
</dbReference>
<accession>A0ABQ2DRI2</accession>
<keyword evidence="5 9" id="KW-0805">Transcription regulation</keyword>
<dbReference type="PIRSF" id="PIRSF006171">
    <property type="entry name" value="RR_citrat_malat"/>
    <property type="match status" value="1"/>
</dbReference>
<dbReference type="Gene3D" id="3.40.50.2300">
    <property type="match status" value="1"/>
</dbReference>
<keyword evidence="8 9" id="KW-0804">Transcription</keyword>
<evidence type="ECO:0000256" key="11">
    <source>
        <dbReference type="SAM" id="MobiDB-lite"/>
    </source>
</evidence>
<dbReference type="Pfam" id="PF00072">
    <property type="entry name" value="Response_reg"/>
    <property type="match status" value="1"/>
</dbReference>
<evidence type="ECO:0000256" key="1">
    <source>
        <dbReference type="ARBA" id="ARBA00004496"/>
    </source>
</evidence>
<feature type="compositionally biased region" description="Basic and acidic residues" evidence="11">
    <location>
        <begin position="229"/>
        <end position="240"/>
    </location>
</feature>
<feature type="modified residue" description="4-aspartylphosphate" evidence="10">
    <location>
        <position position="67"/>
    </location>
</feature>
<evidence type="ECO:0000256" key="9">
    <source>
        <dbReference type="PIRNR" id="PIRNR006171"/>
    </source>
</evidence>
<dbReference type="SMART" id="SM00448">
    <property type="entry name" value="REC"/>
    <property type="match status" value="1"/>
</dbReference>
<evidence type="ECO:0000256" key="2">
    <source>
        <dbReference type="ARBA" id="ARBA00022490"/>
    </source>
</evidence>
<dbReference type="PROSITE" id="PS50110">
    <property type="entry name" value="RESPONSE_REGULATORY"/>
    <property type="match status" value="1"/>
</dbReference>
<dbReference type="EMBL" id="BMKX01000008">
    <property type="protein sequence ID" value="GGJ69077.1"/>
    <property type="molecule type" value="Genomic_DNA"/>
</dbReference>
<dbReference type="SUPFAM" id="SSF52172">
    <property type="entry name" value="CheY-like"/>
    <property type="match status" value="1"/>
</dbReference>
<dbReference type="GeneID" id="303305319"/>
<evidence type="ECO:0000256" key="10">
    <source>
        <dbReference type="PROSITE-ProRule" id="PRU00169"/>
    </source>
</evidence>
<keyword evidence="2 9" id="KW-0963">Cytoplasm</keyword>
<comment type="subcellular location">
    <subcellularLocation>
        <location evidence="1 9">Cytoplasm</location>
    </subcellularLocation>
</comment>
<dbReference type="PANTHER" id="PTHR45526">
    <property type="entry name" value="TRANSCRIPTIONAL REGULATORY PROTEIN DPIA"/>
    <property type="match status" value="1"/>
</dbReference>
<proteinExistence type="predicted"/>
<feature type="domain" description="Response regulatory" evidence="12">
    <location>
        <begin position="11"/>
        <end position="132"/>
    </location>
</feature>
<comment type="caution">
    <text evidence="13">The sequence shown here is derived from an EMBL/GenBank/DDBJ whole genome shotgun (WGS) entry which is preliminary data.</text>
</comment>
<keyword evidence="4 9" id="KW-0902">Two-component regulatory system</keyword>
<dbReference type="RefSeq" id="WP_229677171.1">
    <property type="nucleotide sequence ID" value="NZ_BMKX01000008.1"/>
</dbReference>
<dbReference type="InterPro" id="IPR024187">
    <property type="entry name" value="Sig_transdc_resp-reg_cit/mal"/>
</dbReference>
<protein>
    <recommendedName>
        <fullName evidence="9">Transcriptional regulatory protein</fullName>
    </recommendedName>
</protein>
<evidence type="ECO:0000313" key="14">
    <source>
        <dbReference type="Proteomes" id="UP000606115"/>
    </source>
</evidence>
<dbReference type="PANTHER" id="PTHR45526:SF1">
    <property type="entry name" value="TRANSCRIPTIONAL REGULATORY PROTEIN DCUR-RELATED"/>
    <property type="match status" value="1"/>
</dbReference>
<keyword evidence="14" id="KW-1185">Reference proteome</keyword>
<keyword evidence="6 9" id="KW-0238">DNA-binding</keyword>
<evidence type="ECO:0000313" key="13">
    <source>
        <dbReference type="EMBL" id="GGJ69077.1"/>
    </source>
</evidence>
<gene>
    <name evidence="13" type="ORF">GCM10007173_29730</name>
</gene>
<sequence length="240" mass="26079">MSLTEPSSDFRVLVVDDEPETARAHAMYVDRVPGFRTGAIAANGYGALQMLSDAHEAGAPFDLVLLDMTLPDLHGIDVARRMRGRGYTLDIIAITAVRDLAVVRSAVATGITQYLIKPFSFAVFAEKLENHRAFIATMRSGGSSTSQAALDTAFSALRTTSASVSLPKGLISQTLEQVQNHLASSPTRAFSATELGEELGLSRVTARRYLEHLALVKTAVKQPRHGTRGRPEFEYQHNSH</sequence>
<dbReference type="InterPro" id="IPR001789">
    <property type="entry name" value="Sig_transdc_resp-reg_receiver"/>
</dbReference>
<keyword evidence="7 9" id="KW-0010">Activator</keyword>
<evidence type="ECO:0000256" key="3">
    <source>
        <dbReference type="ARBA" id="ARBA00022553"/>
    </source>
</evidence>
<keyword evidence="3 10" id="KW-0597">Phosphoprotein</keyword>
<evidence type="ECO:0000256" key="6">
    <source>
        <dbReference type="ARBA" id="ARBA00023125"/>
    </source>
</evidence>
<dbReference type="InterPro" id="IPR051271">
    <property type="entry name" value="2C-system_Tx_regulators"/>
</dbReference>
<evidence type="ECO:0000256" key="5">
    <source>
        <dbReference type="ARBA" id="ARBA00023015"/>
    </source>
</evidence>
<organism evidence="13 14">
    <name type="scientific">Glutamicibacter ardleyensis</name>
    <dbReference type="NCBI Taxonomy" id="225894"/>
    <lineage>
        <taxon>Bacteria</taxon>
        <taxon>Bacillati</taxon>
        <taxon>Actinomycetota</taxon>
        <taxon>Actinomycetes</taxon>
        <taxon>Micrococcales</taxon>
        <taxon>Micrococcaceae</taxon>
        <taxon>Glutamicibacter</taxon>
    </lineage>
</organism>
<name>A0ABQ2DRI2_9MICC</name>
<evidence type="ECO:0000256" key="7">
    <source>
        <dbReference type="ARBA" id="ARBA00023159"/>
    </source>
</evidence>
<dbReference type="Proteomes" id="UP000606115">
    <property type="component" value="Unassembled WGS sequence"/>
</dbReference>
<evidence type="ECO:0000256" key="8">
    <source>
        <dbReference type="ARBA" id="ARBA00023163"/>
    </source>
</evidence>